<gene>
    <name evidence="1" type="ORF">SAE01_06900</name>
</gene>
<dbReference type="OrthoDB" id="9801877at2"/>
<reference evidence="1 2" key="1">
    <citation type="submission" date="2019-07" db="EMBL/GenBank/DDBJ databases">
        <title>Whole genome shotgun sequence of Segetibacter aerophilus NBRC 106135.</title>
        <authorList>
            <person name="Hosoyama A."/>
            <person name="Uohara A."/>
            <person name="Ohji S."/>
            <person name="Ichikawa N."/>
        </authorList>
    </citation>
    <scope>NUCLEOTIDE SEQUENCE [LARGE SCALE GENOMIC DNA]</scope>
    <source>
        <strain evidence="1 2">NBRC 106135</strain>
    </source>
</reference>
<protein>
    <recommendedName>
        <fullName evidence="3">DUF3303 domain-containing protein</fullName>
    </recommendedName>
</protein>
<keyword evidence="2" id="KW-1185">Reference proteome</keyword>
<dbReference type="RefSeq" id="WP_147202274.1">
    <property type="nucleotide sequence ID" value="NZ_BJYT01000002.1"/>
</dbReference>
<organism evidence="1 2">
    <name type="scientific">Segetibacter aerophilus</name>
    <dbReference type="NCBI Taxonomy" id="670293"/>
    <lineage>
        <taxon>Bacteria</taxon>
        <taxon>Pseudomonadati</taxon>
        <taxon>Bacteroidota</taxon>
        <taxon>Chitinophagia</taxon>
        <taxon>Chitinophagales</taxon>
        <taxon>Chitinophagaceae</taxon>
        <taxon>Segetibacter</taxon>
    </lineage>
</organism>
<evidence type="ECO:0008006" key="3">
    <source>
        <dbReference type="Google" id="ProtNLM"/>
    </source>
</evidence>
<sequence length="95" mass="10500">MKFMLSWRLHQEKRQAALKGFSEMTAADDAADMGDNIRLIGRWHDVAGGTGVAIFESDDAIAISKWALNWIPVLDAVVTPVLDDEETRALGKTRS</sequence>
<dbReference type="Proteomes" id="UP000321513">
    <property type="component" value="Unassembled WGS sequence"/>
</dbReference>
<comment type="caution">
    <text evidence="1">The sequence shown here is derived from an EMBL/GenBank/DDBJ whole genome shotgun (WGS) entry which is preliminary data.</text>
</comment>
<name>A0A512B8A4_9BACT</name>
<proteinExistence type="predicted"/>
<dbReference type="InterPro" id="IPR021734">
    <property type="entry name" value="DUF3303"/>
</dbReference>
<dbReference type="AlphaFoldDB" id="A0A512B8A4"/>
<dbReference type="EMBL" id="BJYT01000002">
    <property type="protein sequence ID" value="GEO08194.1"/>
    <property type="molecule type" value="Genomic_DNA"/>
</dbReference>
<evidence type="ECO:0000313" key="1">
    <source>
        <dbReference type="EMBL" id="GEO08194.1"/>
    </source>
</evidence>
<accession>A0A512B8A4</accession>
<evidence type="ECO:0000313" key="2">
    <source>
        <dbReference type="Proteomes" id="UP000321513"/>
    </source>
</evidence>
<dbReference type="Pfam" id="PF11746">
    <property type="entry name" value="DUF3303"/>
    <property type="match status" value="1"/>
</dbReference>